<feature type="compositionally biased region" description="Basic and acidic residues" evidence="1">
    <location>
        <begin position="128"/>
        <end position="150"/>
    </location>
</feature>
<dbReference type="AlphaFoldDB" id="A0A7E4USI1"/>
<feature type="region of interest" description="Disordered" evidence="1">
    <location>
        <begin position="45"/>
        <end position="181"/>
    </location>
</feature>
<evidence type="ECO:0000256" key="2">
    <source>
        <dbReference type="SAM" id="Phobius"/>
    </source>
</evidence>
<feature type="transmembrane region" description="Helical" evidence="2">
    <location>
        <begin position="6"/>
        <end position="27"/>
    </location>
</feature>
<keyword evidence="2" id="KW-0472">Membrane</keyword>
<protein>
    <submittedName>
        <fullName evidence="4">Uncharacterized protein</fullName>
    </submittedName>
</protein>
<evidence type="ECO:0000313" key="3">
    <source>
        <dbReference type="Proteomes" id="UP000492821"/>
    </source>
</evidence>
<sequence length="181" mass="20106">MDLEFLTFICGCYFGVSLCIPVLIIACKHKKRRRLRKTGRSAESLIPVDGGKSMLLRPSRRGGANSVRTKPSPTTTPTAEKETTKKDTPANTPEKKATESKEKDKDKTNTQEKEKEKTTQTKTTPEAKNSKDTDKKEKKKMSDSKLDKTQKSSNGVPSINIQPTQASIDNTQSPTEQESMD</sequence>
<proteinExistence type="predicted"/>
<name>A0A7E4USI1_PANRE</name>
<feature type="compositionally biased region" description="Low complexity" evidence="1">
    <location>
        <begin position="69"/>
        <end position="78"/>
    </location>
</feature>
<keyword evidence="2" id="KW-1133">Transmembrane helix</keyword>
<reference evidence="4" key="2">
    <citation type="submission" date="2020-10" db="UniProtKB">
        <authorList>
            <consortium name="WormBaseParasite"/>
        </authorList>
    </citation>
    <scope>IDENTIFICATION</scope>
</reference>
<keyword evidence="3" id="KW-1185">Reference proteome</keyword>
<evidence type="ECO:0000256" key="1">
    <source>
        <dbReference type="SAM" id="MobiDB-lite"/>
    </source>
</evidence>
<accession>A0A7E4USI1</accession>
<dbReference type="Proteomes" id="UP000492821">
    <property type="component" value="Unassembled WGS sequence"/>
</dbReference>
<organism evidence="3 4">
    <name type="scientific">Panagrellus redivivus</name>
    <name type="common">Microworm</name>
    <dbReference type="NCBI Taxonomy" id="6233"/>
    <lineage>
        <taxon>Eukaryota</taxon>
        <taxon>Metazoa</taxon>
        <taxon>Ecdysozoa</taxon>
        <taxon>Nematoda</taxon>
        <taxon>Chromadorea</taxon>
        <taxon>Rhabditida</taxon>
        <taxon>Tylenchina</taxon>
        <taxon>Panagrolaimomorpha</taxon>
        <taxon>Panagrolaimoidea</taxon>
        <taxon>Panagrolaimidae</taxon>
        <taxon>Panagrellus</taxon>
    </lineage>
</organism>
<keyword evidence="2" id="KW-0812">Transmembrane</keyword>
<reference evidence="3" key="1">
    <citation type="journal article" date="2013" name="Genetics">
        <title>The draft genome and transcriptome of Panagrellus redivivus are shaped by the harsh demands of a free-living lifestyle.</title>
        <authorList>
            <person name="Srinivasan J."/>
            <person name="Dillman A.R."/>
            <person name="Macchietto M.G."/>
            <person name="Heikkinen L."/>
            <person name="Lakso M."/>
            <person name="Fracchia K.M."/>
            <person name="Antoshechkin I."/>
            <person name="Mortazavi A."/>
            <person name="Wong G."/>
            <person name="Sternberg P.W."/>
        </authorList>
    </citation>
    <scope>NUCLEOTIDE SEQUENCE [LARGE SCALE GENOMIC DNA]</scope>
    <source>
        <strain evidence="3">MT8872</strain>
    </source>
</reference>
<evidence type="ECO:0000313" key="4">
    <source>
        <dbReference type="WBParaSite" id="Pan_g12274.t1"/>
    </source>
</evidence>
<feature type="compositionally biased region" description="Polar residues" evidence="1">
    <location>
        <begin position="151"/>
        <end position="181"/>
    </location>
</feature>
<feature type="compositionally biased region" description="Basic and acidic residues" evidence="1">
    <location>
        <begin position="79"/>
        <end position="119"/>
    </location>
</feature>
<dbReference type="WBParaSite" id="Pan_g12274.t1">
    <property type="protein sequence ID" value="Pan_g12274.t1"/>
    <property type="gene ID" value="Pan_g12274"/>
</dbReference>